<feature type="signal peptide" evidence="1">
    <location>
        <begin position="1"/>
        <end position="18"/>
    </location>
</feature>
<reference evidence="2" key="1">
    <citation type="submission" date="2020-03" db="EMBL/GenBank/DDBJ databases">
        <title>A mixture of massive structural variations and highly conserved coding sequences in Ustilaginoidea virens genome.</title>
        <authorList>
            <person name="Zhang K."/>
            <person name="Zhao Z."/>
            <person name="Zhang Z."/>
            <person name="Li Y."/>
            <person name="Hsiang T."/>
            <person name="Sun W."/>
        </authorList>
    </citation>
    <scope>NUCLEOTIDE SEQUENCE</scope>
    <source>
        <strain evidence="2">UV-8b</strain>
    </source>
</reference>
<dbReference type="Proteomes" id="UP000027002">
    <property type="component" value="Chromosome 1"/>
</dbReference>
<sequence length="124" mass="13026">MLSSTPLLVAALAGAAFGKLHTICGCQKWSDGPMHNDATITLGNSGCTPWVFAPVNFQGVSQNSVFQATGPVRFEGVYLQDIGGGKVMDGHTVYKYCKRAGAGDSACFECGSIQQNANGKFQCN</sequence>
<dbReference type="OrthoDB" id="4788789at2759"/>
<evidence type="ECO:0000256" key="1">
    <source>
        <dbReference type="SAM" id="SignalP"/>
    </source>
</evidence>
<dbReference type="KEGG" id="uvi:66061921"/>
<keyword evidence="3" id="KW-1185">Reference proteome</keyword>
<evidence type="ECO:0000313" key="3">
    <source>
        <dbReference type="Proteomes" id="UP000027002"/>
    </source>
</evidence>
<feature type="chain" id="PRO_5034052402" evidence="1">
    <location>
        <begin position="19"/>
        <end position="124"/>
    </location>
</feature>
<gene>
    <name evidence="2" type="ORF">UV8b_01143</name>
</gene>
<proteinExistence type="predicted"/>
<dbReference type="AlphaFoldDB" id="A0A8E5HKD8"/>
<dbReference type="RefSeq" id="XP_042994575.1">
    <property type="nucleotide sequence ID" value="XM_043138641.1"/>
</dbReference>
<dbReference type="GeneID" id="66061921"/>
<organism evidence="2 3">
    <name type="scientific">Ustilaginoidea virens</name>
    <name type="common">Rice false smut fungus</name>
    <name type="synonym">Villosiclava virens</name>
    <dbReference type="NCBI Taxonomy" id="1159556"/>
    <lineage>
        <taxon>Eukaryota</taxon>
        <taxon>Fungi</taxon>
        <taxon>Dikarya</taxon>
        <taxon>Ascomycota</taxon>
        <taxon>Pezizomycotina</taxon>
        <taxon>Sordariomycetes</taxon>
        <taxon>Hypocreomycetidae</taxon>
        <taxon>Hypocreales</taxon>
        <taxon>Clavicipitaceae</taxon>
        <taxon>Ustilaginoidea</taxon>
    </lineage>
</organism>
<evidence type="ECO:0000313" key="2">
    <source>
        <dbReference type="EMBL" id="QUC16902.1"/>
    </source>
</evidence>
<accession>A0A8E5HKD8</accession>
<keyword evidence="1" id="KW-0732">Signal</keyword>
<name>A0A8E5HKD8_USTVR</name>
<dbReference type="EMBL" id="CP072753">
    <property type="protein sequence ID" value="QUC16902.1"/>
    <property type="molecule type" value="Genomic_DNA"/>
</dbReference>
<protein>
    <submittedName>
        <fullName evidence="2">Uncharacterized protein</fullName>
    </submittedName>
</protein>